<evidence type="ECO:0000256" key="2">
    <source>
        <dbReference type="ARBA" id="ARBA00022741"/>
    </source>
</evidence>
<feature type="compositionally biased region" description="Pro residues" evidence="8">
    <location>
        <begin position="349"/>
        <end position="364"/>
    </location>
</feature>
<dbReference type="PANTHER" id="PTHR30314:SF3">
    <property type="entry name" value="MITOCHONDRIAL DIVISION PROTEIN FSZA"/>
    <property type="match status" value="1"/>
</dbReference>
<evidence type="ECO:0000256" key="3">
    <source>
        <dbReference type="ARBA" id="ARBA00023134"/>
    </source>
</evidence>
<keyword evidence="5" id="KW-0963">Cytoplasm</keyword>
<dbReference type="InterPro" id="IPR024757">
    <property type="entry name" value="FtsZ_C"/>
</dbReference>
<evidence type="ECO:0000259" key="10">
    <source>
        <dbReference type="SMART" id="SM00865"/>
    </source>
</evidence>
<gene>
    <name evidence="5 11" type="primary">ftsZ</name>
    <name evidence="11" type="ORF">KDL28_12610</name>
</gene>
<dbReference type="Gene3D" id="3.40.50.1440">
    <property type="entry name" value="Tubulin/FtsZ, GTPase domain"/>
    <property type="match status" value="1"/>
</dbReference>
<sequence length="491" mass="49628">MTPPHNYLAVIKVVGIGGGGVNAVNRMIEVGLKGVEFIAVNTDAQALLMSDADVKLDIGRELTRGLGAGANPEVGRKAAEDHSEEIEEVLKGADMVFVTAGEGGGTGTGGAPVVASIARKLGALTIGVVTRPFTFEGRRRAGQAEEGITAMRQECDTLIVIPNDRLLQLGDVGVSLMDAFRSADEVLLSGVQGITNLITTPGLINLDFADVKSVMSGAGSALMGIGSSRGEGRAIQAAGKAINSPLLEASMDGAQGVLLSIAGGSDLGLFEINEAASLVQEAAHPEANIIFGTVIDDSLGDEVRVTVIAAGFEAGGPTHKKLEPTAFRSTERSDHGDGASGTGGSTAPAPDPPRQPAQQPPSNPGPSWSAGGTSTAPAAPSAQSQGSAPASGGGLVGYVGPANGHTGRGYPAGNGTAGQGAHGGAHQTGTLPPAAPSDPYSPPQHRRSDSRTDGADTGPHPVAPSQPAFTRQVETHDDLDDDVDVPPFMKR</sequence>
<evidence type="ECO:0000259" key="9">
    <source>
        <dbReference type="SMART" id="SM00864"/>
    </source>
</evidence>
<feature type="binding site" evidence="5">
    <location>
        <begin position="105"/>
        <end position="107"/>
    </location>
    <ligand>
        <name>GTP</name>
        <dbReference type="ChEBI" id="CHEBI:37565"/>
    </ligand>
</feature>
<evidence type="ECO:0000256" key="6">
    <source>
        <dbReference type="NCBIfam" id="TIGR00065"/>
    </source>
</evidence>
<keyword evidence="3 5" id="KW-0342">GTP-binding</keyword>
<feature type="binding site" evidence="5">
    <location>
        <position position="184"/>
    </location>
    <ligand>
        <name>GTP</name>
        <dbReference type="ChEBI" id="CHEBI:37565"/>
    </ligand>
</feature>
<organism evidence="11 12">
    <name type="scientific">Pseudonocardia humida</name>
    <dbReference type="NCBI Taxonomy" id="2800819"/>
    <lineage>
        <taxon>Bacteria</taxon>
        <taxon>Bacillati</taxon>
        <taxon>Actinomycetota</taxon>
        <taxon>Actinomycetes</taxon>
        <taxon>Pseudonocardiales</taxon>
        <taxon>Pseudonocardiaceae</taxon>
        <taxon>Pseudonocardia</taxon>
    </lineage>
</organism>
<dbReference type="SUPFAM" id="SSF52490">
    <property type="entry name" value="Tubulin nucleotide-binding domain-like"/>
    <property type="match status" value="1"/>
</dbReference>
<feature type="region of interest" description="Disordered" evidence="8">
    <location>
        <begin position="315"/>
        <end position="393"/>
    </location>
</feature>
<dbReference type="InterPro" id="IPR037103">
    <property type="entry name" value="Tubulin/FtsZ-like_C"/>
</dbReference>
<dbReference type="SMART" id="SM00864">
    <property type="entry name" value="Tubulin"/>
    <property type="match status" value="1"/>
</dbReference>
<dbReference type="InterPro" id="IPR008280">
    <property type="entry name" value="Tub_FtsZ_C"/>
</dbReference>
<evidence type="ECO:0000256" key="5">
    <source>
        <dbReference type="HAMAP-Rule" id="MF_00909"/>
    </source>
</evidence>
<keyword evidence="4 5" id="KW-0717">Septation</keyword>
<feature type="compositionally biased region" description="Gly residues" evidence="8">
    <location>
        <begin position="406"/>
        <end position="423"/>
    </location>
</feature>
<dbReference type="Proteomes" id="UP001165283">
    <property type="component" value="Unassembled WGS sequence"/>
</dbReference>
<feature type="domain" description="Tubulin/FtsZ GTPase" evidence="9">
    <location>
        <begin position="10"/>
        <end position="202"/>
    </location>
</feature>
<feature type="domain" description="Tubulin/FtsZ 2-layer sandwich" evidence="10">
    <location>
        <begin position="204"/>
        <end position="321"/>
    </location>
</feature>
<dbReference type="PRINTS" id="PR00423">
    <property type="entry name" value="CELLDVISFTSZ"/>
</dbReference>
<dbReference type="PANTHER" id="PTHR30314">
    <property type="entry name" value="CELL DIVISION PROTEIN FTSZ-RELATED"/>
    <property type="match status" value="1"/>
</dbReference>
<dbReference type="InterPro" id="IPR000158">
    <property type="entry name" value="Cell_div_FtsZ"/>
</dbReference>
<dbReference type="RefSeq" id="WP_252438102.1">
    <property type="nucleotide sequence ID" value="NZ_JAGSOV010000025.1"/>
</dbReference>
<dbReference type="InterPro" id="IPR003008">
    <property type="entry name" value="Tubulin_FtsZ_GTPase"/>
</dbReference>
<dbReference type="Pfam" id="PF12327">
    <property type="entry name" value="FtsZ_C"/>
    <property type="match status" value="1"/>
</dbReference>
<feature type="region of interest" description="Disordered" evidence="8">
    <location>
        <begin position="406"/>
        <end position="491"/>
    </location>
</feature>
<dbReference type="GO" id="GO:0051301">
    <property type="term" value="P:cell division"/>
    <property type="evidence" value="ECO:0007669"/>
    <property type="project" value="UniProtKB-KW"/>
</dbReference>
<evidence type="ECO:0000256" key="1">
    <source>
        <dbReference type="ARBA" id="ARBA00009690"/>
    </source>
</evidence>
<proteinExistence type="inferred from homology"/>
<comment type="subunit">
    <text evidence="5">Homodimer. Polymerizes to form a dynamic ring structure in a strictly GTP-dependent manner. Interacts directly with several other division proteins.</text>
</comment>
<dbReference type="SUPFAM" id="SSF55307">
    <property type="entry name" value="Tubulin C-terminal domain-like"/>
    <property type="match status" value="1"/>
</dbReference>
<feature type="compositionally biased region" description="Pro residues" evidence="8">
    <location>
        <begin position="433"/>
        <end position="442"/>
    </location>
</feature>
<evidence type="ECO:0000256" key="8">
    <source>
        <dbReference type="SAM" id="MobiDB-lite"/>
    </source>
</evidence>
<feature type="binding site" evidence="5">
    <location>
        <begin position="18"/>
        <end position="22"/>
    </location>
    <ligand>
        <name>GTP</name>
        <dbReference type="ChEBI" id="CHEBI:37565"/>
    </ligand>
</feature>
<comment type="caution">
    <text evidence="11">The sequence shown here is derived from an EMBL/GenBank/DDBJ whole genome shotgun (WGS) entry which is preliminary data.</text>
</comment>
<dbReference type="PROSITE" id="PS01135">
    <property type="entry name" value="FTSZ_2"/>
    <property type="match status" value="1"/>
</dbReference>
<dbReference type="PROSITE" id="PS01134">
    <property type="entry name" value="FTSZ_1"/>
    <property type="match status" value="1"/>
</dbReference>
<evidence type="ECO:0000256" key="4">
    <source>
        <dbReference type="ARBA" id="ARBA00023210"/>
    </source>
</evidence>
<protein>
    <recommendedName>
        <fullName evidence="5 6">Cell division protein FtsZ</fullName>
    </recommendedName>
</protein>
<accession>A0ABT0ZYV1</accession>
<dbReference type="InterPro" id="IPR045061">
    <property type="entry name" value="FtsZ/CetZ"/>
</dbReference>
<evidence type="ECO:0000313" key="12">
    <source>
        <dbReference type="Proteomes" id="UP001165283"/>
    </source>
</evidence>
<dbReference type="SMART" id="SM00865">
    <property type="entry name" value="Tubulin_C"/>
    <property type="match status" value="1"/>
</dbReference>
<comment type="function">
    <text evidence="5 7">Essential cell division protein that forms a contractile ring structure (Z ring) at the future cell division site. The regulation of the ring assembly controls the timing and the location of cell division. One of the functions of the FtsZ ring is to recruit other cell division proteins to the septum to produce a new cell wall between the dividing cells. Binds GTP and shows GTPase activity.</text>
</comment>
<dbReference type="Gene3D" id="3.30.1330.20">
    <property type="entry name" value="Tubulin/FtsZ, C-terminal domain"/>
    <property type="match status" value="1"/>
</dbReference>
<reference evidence="11" key="1">
    <citation type="submission" date="2021-04" db="EMBL/GenBank/DDBJ databases">
        <title>Pseudonocardia sp. nov., isolated from sandy soil of mangrove forest.</title>
        <authorList>
            <person name="Zan Z."/>
            <person name="Huang R."/>
            <person name="Liu W."/>
        </authorList>
    </citation>
    <scope>NUCLEOTIDE SEQUENCE</scope>
    <source>
        <strain evidence="11">S2-4</strain>
    </source>
</reference>
<comment type="subcellular location">
    <subcellularLocation>
        <location evidence="5">Cytoplasm</location>
    </subcellularLocation>
    <text evidence="5">Assembles at midcell at the inner surface of the cytoplasmic membrane.</text>
</comment>
<feature type="binding site" evidence="5">
    <location>
        <position position="136"/>
    </location>
    <ligand>
        <name>GTP</name>
        <dbReference type="ChEBI" id="CHEBI:37565"/>
    </ligand>
</feature>
<keyword evidence="12" id="KW-1185">Reference proteome</keyword>
<feature type="compositionally biased region" description="Low complexity" evidence="8">
    <location>
        <begin position="369"/>
        <end position="390"/>
    </location>
</feature>
<name>A0ABT0ZYV1_9PSEU</name>
<feature type="binding site" evidence="5">
    <location>
        <position position="140"/>
    </location>
    <ligand>
        <name>GTP</name>
        <dbReference type="ChEBI" id="CHEBI:37565"/>
    </ligand>
</feature>
<keyword evidence="5 7" id="KW-0131">Cell cycle</keyword>
<dbReference type="InterPro" id="IPR018316">
    <property type="entry name" value="Tubulin/FtsZ_2-layer-sand-dom"/>
</dbReference>
<dbReference type="EMBL" id="JAGSOV010000025">
    <property type="protein sequence ID" value="MCO1655896.1"/>
    <property type="molecule type" value="Genomic_DNA"/>
</dbReference>
<dbReference type="CDD" id="cd02201">
    <property type="entry name" value="FtsZ_type1"/>
    <property type="match status" value="1"/>
</dbReference>
<evidence type="ECO:0000313" key="11">
    <source>
        <dbReference type="EMBL" id="MCO1655896.1"/>
    </source>
</evidence>
<comment type="similarity">
    <text evidence="1 5 7">Belongs to the FtsZ family.</text>
</comment>
<keyword evidence="2 5" id="KW-0547">Nucleotide-binding</keyword>
<dbReference type="NCBIfam" id="TIGR00065">
    <property type="entry name" value="ftsZ"/>
    <property type="match status" value="1"/>
</dbReference>
<keyword evidence="5 7" id="KW-0132">Cell division</keyword>
<dbReference type="HAMAP" id="MF_00909">
    <property type="entry name" value="FtsZ"/>
    <property type="match status" value="1"/>
</dbReference>
<dbReference type="Pfam" id="PF00091">
    <property type="entry name" value="Tubulin"/>
    <property type="match status" value="1"/>
</dbReference>
<evidence type="ECO:0000256" key="7">
    <source>
        <dbReference type="RuleBase" id="RU000631"/>
    </source>
</evidence>
<dbReference type="InterPro" id="IPR036525">
    <property type="entry name" value="Tubulin/FtsZ_GTPase_sf"/>
</dbReference>
<dbReference type="InterPro" id="IPR020805">
    <property type="entry name" value="Cell_div_FtsZ_CS"/>
</dbReference>